<dbReference type="Proteomes" id="UP001558652">
    <property type="component" value="Unassembled WGS sequence"/>
</dbReference>
<feature type="compositionally biased region" description="Basic and acidic residues" evidence="1">
    <location>
        <begin position="290"/>
        <end position="313"/>
    </location>
</feature>
<proteinExistence type="predicted"/>
<feature type="compositionally biased region" description="Polar residues" evidence="1">
    <location>
        <begin position="646"/>
        <end position="666"/>
    </location>
</feature>
<feature type="compositionally biased region" description="Polar residues" evidence="1">
    <location>
        <begin position="498"/>
        <end position="521"/>
    </location>
</feature>
<feature type="region of interest" description="Disordered" evidence="1">
    <location>
        <begin position="161"/>
        <end position="264"/>
    </location>
</feature>
<feature type="compositionally biased region" description="Polar residues" evidence="1">
    <location>
        <begin position="769"/>
        <end position="789"/>
    </location>
</feature>
<feature type="compositionally biased region" description="Polar residues" evidence="1">
    <location>
        <begin position="331"/>
        <end position="348"/>
    </location>
</feature>
<gene>
    <name evidence="3" type="ORF">AAG570_004673</name>
</gene>
<feature type="region of interest" description="Disordered" evidence="1">
    <location>
        <begin position="40"/>
        <end position="137"/>
    </location>
</feature>
<dbReference type="SMART" id="SM00670">
    <property type="entry name" value="PINc"/>
    <property type="match status" value="1"/>
</dbReference>
<feature type="compositionally biased region" description="Polar residues" evidence="1">
    <location>
        <begin position="530"/>
        <end position="567"/>
    </location>
</feature>
<protein>
    <recommendedName>
        <fullName evidence="2">PIN domain-containing protein</fullName>
    </recommendedName>
</protein>
<feature type="region of interest" description="Disordered" evidence="1">
    <location>
        <begin position="497"/>
        <end position="855"/>
    </location>
</feature>
<feature type="compositionally biased region" description="Acidic residues" evidence="1">
    <location>
        <begin position="128"/>
        <end position="137"/>
    </location>
</feature>
<dbReference type="InterPro" id="IPR029060">
    <property type="entry name" value="PIN-like_dom_sf"/>
</dbReference>
<organism evidence="3 4">
    <name type="scientific">Ranatra chinensis</name>
    <dbReference type="NCBI Taxonomy" id="642074"/>
    <lineage>
        <taxon>Eukaryota</taxon>
        <taxon>Metazoa</taxon>
        <taxon>Ecdysozoa</taxon>
        <taxon>Arthropoda</taxon>
        <taxon>Hexapoda</taxon>
        <taxon>Insecta</taxon>
        <taxon>Pterygota</taxon>
        <taxon>Neoptera</taxon>
        <taxon>Paraneoptera</taxon>
        <taxon>Hemiptera</taxon>
        <taxon>Heteroptera</taxon>
        <taxon>Panheteroptera</taxon>
        <taxon>Nepomorpha</taxon>
        <taxon>Nepidae</taxon>
        <taxon>Ranatrinae</taxon>
        <taxon>Ranatra</taxon>
    </lineage>
</organism>
<reference evidence="3 4" key="1">
    <citation type="submission" date="2024-07" db="EMBL/GenBank/DDBJ databases">
        <title>Chromosome-level genome assembly of the water stick insect Ranatra chinensis (Heteroptera: Nepidae).</title>
        <authorList>
            <person name="Liu X."/>
        </authorList>
    </citation>
    <scope>NUCLEOTIDE SEQUENCE [LARGE SCALE GENOMIC DNA]</scope>
    <source>
        <strain evidence="3">Cailab_2021Rc</strain>
        <tissue evidence="3">Muscle</tissue>
    </source>
</reference>
<dbReference type="PANTHER" id="PTHR16161:SF0">
    <property type="entry name" value="TRANSCRIPTIONAL PROTEIN SWT1"/>
    <property type="match status" value="1"/>
</dbReference>
<evidence type="ECO:0000313" key="3">
    <source>
        <dbReference type="EMBL" id="KAL1117347.1"/>
    </source>
</evidence>
<dbReference type="PANTHER" id="PTHR16161">
    <property type="entry name" value="TRANSCRIPTIONAL PROTEIN SWT1"/>
    <property type="match status" value="1"/>
</dbReference>
<dbReference type="CDD" id="cd18727">
    <property type="entry name" value="PIN_Swt1-like"/>
    <property type="match status" value="1"/>
</dbReference>
<dbReference type="Pfam" id="PF13638">
    <property type="entry name" value="PIN_4"/>
    <property type="match status" value="1"/>
</dbReference>
<feature type="compositionally biased region" description="Polar residues" evidence="1">
    <location>
        <begin position="579"/>
        <end position="619"/>
    </location>
</feature>
<dbReference type="InterPro" id="IPR052626">
    <property type="entry name" value="SWT1_Regulator"/>
</dbReference>
<feature type="compositionally biased region" description="Polar residues" evidence="1">
    <location>
        <begin position="737"/>
        <end position="757"/>
    </location>
</feature>
<dbReference type="EMBL" id="JBFDAA010000016">
    <property type="protein sequence ID" value="KAL1117347.1"/>
    <property type="molecule type" value="Genomic_DNA"/>
</dbReference>
<accession>A0ABD0Y1J0</accession>
<feature type="region of interest" description="Disordered" evidence="1">
    <location>
        <begin position="290"/>
        <end position="485"/>
    </location>
</feature>
<feature type="compositionally biased region" description="Polar residues" evidence="1">
    <location>
        <begin position="682"/>
        <end position="695"/>
    </location>
</feature>
<dbReference type="SUPFAM" id="SSF88723">
    <property type="entry name" value="PIN domain-like"/>
    <property type="match status" value="1"/>
</dbReference>
<feature type="compositionally biased region" description="Basic and acidic residues" evidence="1">
    <location>
        <begin position="667"/>
        <end position="676"/>
    </location>
</feature>
<feature type="compositionally biased region" description="Basic and acidic residues" evidence="1">
    <location>
        <begin position="709"/>
        <end position="724"/>
    </location>
</feature>
<name>A0ABD0Y1J0_9HEMI</name>
<evidence type="ECO:0000256" key="1">
    <source>
        <dbReference type="SAM" id="MobiDB-lite"/>
    </source>
</evidence>
<feature type="compositionally biased region" description="Low complexity" evidence="1">
    <location>
        <begin position="833"/>
        <end position="849"/>
    </location>
</feature>
<feature type="compositionally biased region" description="Polar residues" evidence="1">
    <location>
        <begin position="357"/>
        <end position="372"/>
    </location>
</feature>
<evidence type="ECO:0000313" key="4">
    <source>
        <dbReference type="Proteomes" id="UP001558652"/>
    </source>
</evidence>
<feature type="compositionally biased region" description="Polar residues" evidence="1">
    <location>
        <begin position="431"/>
        <end position="468"/>
    </location>
</feature>
<feature type="compositionally biased region" description="Basic and acidic residues" evidence="1">
    <location>
        <begin position="161"/>
        <end position="173"/>
    </location>
</feature>
<feature type="compositionally biased region" description="Polar residues" evidence="1">
    <location>
        <begin position="399"/>
        <end position="419"/>
    </location>
</feature>
<dbReference type="InterPro" id="IPR002716">
    <property type="entry name" value="PIN_dom"/>
</dbReference>
<dbReference type="Gene3D" id="3.40.50.1010">
    <property type="entry name" value="5'-nuclease"/>
    <property type="match status" value="1"/>
</dbReference>
<feature type="compositionally biased region" description="Basic and acidic residues" evidence="1">
    <location>
        <begin position="219"/>
        <end position="236"/>
    </location>
</feature>
<comment type="caution">
    <text evidence="3">The sequence shown here is derived from an EMBL/GenBank/DDBJ whole genome shotgun (WGS) entry which is preliminary data.</text>
</comment>
<feature type="domain" description="PIN" evidence="2">
    <location>
        <begin position="921"/>
        <end position="1050"/>
    </location>
</feature>
<keyword evidence="4" id="KW-1185">Reference proteome</keyword>
<evidence type="ECO:0000259" key="2">
    <source>
        <dbReference type="SMART" id="SM00670"/>
    </source>
</evidence>
<sequence length="1418" mass="158159">MPEDQGSIPRENSVWKLIEVDPQPRASEYYRYLRDVTYSDGEVLSDPRLREDSDNMPNSKKRGASGYRGAGSNINRRGQGHQDAGPNLSRRGRGRGNNERTMTMFNAPRTAVSEEDSDSQSQNSREGDCDDLGDDWEETEIVPANFAITVGREGVRSVFGRDVKREEVGDQKPKLKSALKTKWNKPYEDQDPSGVEESGGANGSPSGEGPDSSLLFPRPPERRMENRCLAQKRLERILNPNKSPVAGPTTSSEKKPMPVMSTETDEDALIVLDNLKKSLRNINSLNRPCDKEKDAVRSEPHLNRGQESGDTRRRVVSGISPQESREALNRPSGSWTQRGVISSTTESKPATRRPSYDNMTQLSDCDSTGSPQESREVWKRPSGSSNQRGVVSCTKELKSPTSRPSYDNMTQPSTSNSRDSPQESREVWNRPSGSPNQTGIVSRTKQFTSPTSRPYNNMAQPSASNSRDSPQESRDVWNRPSGSLNQRGFASCIKELKSPTSQTSYDNMAQPSASNSRGSPQESREVWNRPSGSPNQTGIVSRTKQLTSPTSRPYNNMAQPSASNSRDSPQESRDVWNRPSGSLNQTGIVSRTKQLTSPTSRSYDNTAQPSASNSRGSPQESREVWNRPSGSLNQRGFASCIKELKSPTSRPSYDNVTRPSTSNSRGSPRESNEVWDRPSVQRGVSSQPVSESLSRNLYKRKSVECVSDEETKRVRLSTKEEKGHRVALASHTKELKSPTSRPSYDNLPQPSTSNSGGSPRESREVWNRPSGSSTQRGAVSQPVSESLSRNLYKRKSTEYGPSGEGKRVQVSPKGEQSLRAALGSSTKGLKLATSRSSRNSPQQPSTSNSGESSTQIDVNLSGVEDEAMDWEPLSEEHLMTELQTVRYNLVVEDHYSVNGFNFSKCMTSVDERHETSTDSVLYVVIDTNVLISNLPLVDSLLTEKVGDFKPIIAIPWQVLKELDYLKEGNVGSSDKSAGQVKTVAKSARAATAFLLENSESIYCQSQKDSQMDNDYFDVEVPDDNIIKCCMKIQKKGHCVVLLSNDRNLCLKCTTTDVLGVSEQRFKDYMGKNRKARARIDVEKVPCKEKVCDYELCMIIHQLAMTLKSFLYSVIERGLSEKYGGMWTWHASFKPPWSLIEVITCAHLQWAIITSVKDVRKPVSCLKIIQNYFINVKYEEPLAESELEIVLKECHTLVSTLPEAFRYLTKSLSEQIEVFRATWRERKKLISVARVKRVVNCFQLVENISKYYCKMTPDNCNNEVSIVQGMDSFGVAADRLPPVLDLVGTLHSISVLLGKLHDLLNTPQGYHLQANLEKLTGPTRDCLVRFCSKVDPESSSLTQEDVLEFFNDCTIRGFILFGPPGFYNSALRLNCLFSLNIERSLNEEVEFLKSYKPLLLNHNCAQAQTIPKWPGWCGG</sequence>
<feature type="compositionally biased region" description="Basic residues" evidence="1">
    <location>
        <begin position="174"/>
        <end position="183"/>
    </location>
</feature>